<name>A0ABR8P0A4_9GAMM</name>
<dbReference type="EMBL" id="JACYFC010000003">
    <property type="protein sequence ID" value="MBD5771732.1"/>
    <property type="molecule type" value="Genomic_DNA"/>
</dbReference>
<dbReference type="Gene3D" id="3.90.420.10">
    <property type="entry name" value="Oxidoreductase, molybdopterin-binding domain"/>
    <property type="match status" value="1"/>
</dbReference>
<feature type="signal peptide" evidence="1">
    <location>
        <begin position="1"/>
        <end position="22"/>
    </location>
</feature>
<keyword evidence="1" id="KW-0732">Signal</keyword>
<dbReference type="InterPro" id="IPR000572">
    <property type="entry name" value="OxRdtase_Mopterin-bd_dom"/>
</dbReference>
<proteinExistence type="predicted"/>
<dbReference type="RefSeq" id="WP_191595091.1">
    <property type="nucleotide sequence ID" value="NZ_JACYFC010000003.1"/>
</dbReference>
<sequence>MKRILMLGLIFLGMASFSNLQAKELPNPTGRVILTVTGAISNTNTAGGAAVFDRQMLVNLGMTSLKTGTPWSEGVDLYEGPLLRSLINAVGANTDTLSITALNDYGALVPVKDSFDYDVILAIDMNGEAMRIRDKGPIFVLYPFDTDPNLSNEVIYNRSVWQIKAISVE</sequence>
<evidence type="ECO:0000313" key="4">
    <source>
        <dbReference type="Proteomes" id="UP000604161"/>
    </source>
</evidence>
<evidence type="ECO:0000313" key="3">
    <source>
        <dbReference type="EMBL" id="MBD5771732.1"/>
    </source>
</evidence>
<keyword evidence="4" id="KW-1185">Reference proteome</keyword>
<feature type="chain" id="PRO_5045405885" evidence="1">
    <location>
        <begin position="23"/>
        <end position="169"/>
    </location>
</feature>
<feature type="domain" description="Oxidoreductase molybdopterin-binding" evidence="2">
    <location>
        <begin position="66"/>
        <end position="138"/>
    </location>
</feature>
<reference evidence="3 4" key="1">
    <citation type="submission" date="2020-09" db="EMBL/GenBank/DDBJ databases">
        <title>Marinomonas sp. nov., isolated from the cysticercosis algae of Qingdao, China.</title>
        <authorList>
            <person name="Sun X."/>
        </authorList>
    </citation>
    <scope>NUCLEOTIDE SEQUENCE [LARGE SCALE GENOMIC DNA]</scope>
    <source>
        <strain evidence="3 4">SM2066</strain>
    </source>
</reference>
<organism evidence="3 4">
    <name type="scientific">Marinomonas colpomeniae</name>
    <dbReference type="NCBI Taxonomy" id="2774408"/>
    <lineage>
        <taxon>Bacteria</taxon>
        <taxon>Pseudomonadati</taxon>
        <taxon>Pseudomonadota</taxon>
        <taxon>Gammaproteobacteria</taxon>
        <taxon>Oceanospirillales</taxon>
        <taxon>Oceanospirillaceae</taxon>
        <taxon>Marinomonas</taxon>
    </lineage>
</organism>
<dbReference type="SUPFAM" id="SSF56524">
    <property type="entry name" value="Oxidoreductase molybdopterin-binding domain"/>
    <property type="match status" value="1"/>
</dbReference>
<evidence type="ECO:0000256" key="1">
    <source>
        <dbReference type="SAM" id="SignalP"/>
    </source>
</evidence>
<dbReference type="Proteomes" id="UP000604161">
    <property type="component" value="Unassembled WGS sequence"/>
</dbReference>
<dbReference type="InterPro" id="IPR036374">
    <property type="entry name" value="OxRdtase_Mopterin-bd_sf"/>
</dbReference>
<gene>
    <name evidence="3" type="ORF">IF202_11775</name>
</gene>
<evidence type="ECO:0000259" key="2">
    <source>
        <dbReference type="Pfam" id="PF00174"/>
    </source>
</evidence>
<comment type="caution">
    <text evidence="3">The sequence shown here is derived from an EMBL/GenBank/DDBJ whole genome shotgun (WGS) entry which is preliminary data.</text>
</comment>
<protein>
    <submittedName>
        <fullName evidence="3">Molybdopterin-dependent oxidoreductase</fullName>
    </submittedName>
</protein>
<accession>A0ABR8P0A4</accession>
<dbReference type="Pfam" id="PF00174">
    <property type="entry name" value="Oxidored_molyb"/>
    <property type="match status" value="1"/>
</dbReference>